<dbReference type="EMBL" id="ON704650">
    <property type="protein sequence ID" value="UZE89807.1"/>
    <property type="molecule type" value="Genomic_DNA"/>
</dbReference>
<dbReference type="Pfam" id="PF00782">
    <property type="entry name" value="DSPc"/>
    <property type="match status" value="1"/>
</dbReference>
<evidence type="ECO:0000259" key="3">
    <source>
        <dbReference type="PROSITE" id="PS50054"/>
    </source>
</evidence>
<dbReference type="PROSITE" id="PS50054">
    <property type="entry name" value="TYR_PHOSPHATASE_DUAL"/>
    <property type="match status" value="1"/>
</dbReference>
<accession>A0A9E7YCC0</accession>
<proteinExistence type="predicted"/>
<dbReference type="PROSITE" id="PS00383">
    <property type="entry name" value="TYR_PHOSPHATASE_1"/>
    <property type="match status" value="1"/>
</dbReference>
<organism evidence="5 6">
    <name type="scientific">Parapoynx stagnalis nucleopolyhedrovirus</name>
    <dbReference type="NCBI Taxonomy" id="2993413"/>
    <lineage>
        <taxon>Viruses</taxon>
        <taxon>Viruses incertae sedis</taxon>
        <taxon>Naldaviricetes</taxon>
        <taxon>Lefavirales</taxon>
        <taxon>Baculoviridae</taxon>
        <taxon>Alphabaculovirus</taxon>
        <taxon>Alphabaculovirus pastagnalis</taxon>
    </lineage>
</organism>
<dbReference type="InterPro" id="IPR029021">
    <property type="entry name" value="Prot-tyrosine_phosphatase-like"/>
</dbReference>
<dbReference type="GO" id="GO:0004721">
    <property type="term" value="F:phosphoprotein phosphatase activity"/>
    <property type="evidence" value="ECO:0007669"/>
    <property type="project" value="UniProtKB-KW"/>
</dbReference>
<dbReference type="InterPro" id="IPR020422">
    <property type="entry name" value="TYR_PHOSPHATASE_DUAL_dom"/>
</dbReference>
<evidence type="ECO:0000313" key="5">
    <source>
        <dbReference type="EMBL" id="UZE89807.1"/>
    </source>
</evidence>
<reference evidence="5" key="1">
    <citation type="journal article" date="2022" name="Viruses">
        <title>The Parapoynx stagnalis Nucleopolyhedrovirus (PastNPV), a Divergent Member of the Alphabaculovirus Group I Clade, Encodes a Homolog of Ran GTPase.</title>
        <authorList>
            <person name="Harrison R.L."/>
            <person name="Rowley D.L."/>
        </authorList>
    </citation>
    <scope>NUCLEOTIDE SEQUENCE</scope>
    <source>
        <strain evidence="5">BCIPV-473</strain>
    </source>
</reference>
<name>A0A9E7YCC0_9ABAC</name>
<dbReference type="InterPro" id="IPR051029">
    <property type="entry name" value="mRNA_Capping_Enz/RNA_Phosphat"/>
</dbReference>
<sequence>MFPARWEEYSSYGNVIENTNILCFKTPLRPNVFMYISDDYVWTLNRLCEKEPSLGAIIDLSTSNHYDGKNVKRAGLLYHKLHVPGRVIPNETLVQEFIDTMEDFTKKCPGMLIGVHCTHGVNRTGYMVCKYLQLKLNISPEQAIAMFESARGHKIDRQNYVENLLVTTRHRNL</sequence>
<feature type="domain" description="Tyrosine specific protein phosphatases" evidence="4">
    <location>
        <begin position="95"/>
        <end position="162"/>
    </location>
</feature>
<dbReference type="Gene3D" id="3.90.190.10">
    <property type="entry name" value="Protein tyrosine phosphatase superfamily"/>
    <property type="match status" value="1"/>
</dbReference>
<evidence type="ECO:0000256" key="1">
    <source>
        <dbReference type="ARBA" id="ARBA00022801"/>
    </source>
</evidence>
<feature type="domain" description="Tyrosine-protein phosphatase" evidence="3">
    <location>
        <begin position="24"/>
        <end position="173"/>
    </location>
</feature>
<protein>
    <submittedName>
        <fullName evidence="5">PTP</fullName>
    </submittedName>
</protein>
<dbReference type="GO" id="GO:0004651">
    <property type="term" value="F:polynucleotide 5'-phosphatase activity"/>
    <property type="evidence" value="ECO:0007669"/>
    <property type="project" value="TreeGrafter"/>
</dbReference>
<dbReference type="InterPro" id="IPR000340">
    <property type="entry name" value="Dual-sp_phosphatase_cat-dom"/>
</dbReference>
<keyword evidence="2" id="KW-0904">Protein phosphatase</keyword>
<keyword evidence="1" id="KW-0378">Hydrolase</keyword>
<dbReference type="InterPro" id="IPR000387">
    <property type="entry name" value="Tyr_Pase_dom"/>
</dbReference>
<evidence type="ECO:0000313" key="6">
    <source>
        <dbReference type="Proteomes" id="UP001264959"/>
    </source>
</evidence>
<dbReference type="Proteomes" id="UP001264959">
    <property type="component" value="Segment"/>
</dbReference>
<evidence type="ECO:0000256" key="2">
    <source>
        <dbReference type="ARBA" id="ARBA00022912"/>
    </source>
</evidence>
<dbReference type="SUPFAM" id="SSF52799">
    <property type="entry name" value="(Phosphotyrosine protein) phosphatases II"/>
    <property type="match status" value="1"/>
</dbReference>
<keyword evidence="6" id="KW-1185">Reference proteome</keyword>
<dbReference type="PROSITE" id="PS50056">
    <property type="entry name" value="TYR_PHOSPHATASE_2"/>
    <property type="match status" value="1"/>
</dbReference>
<dbReference type="InterPro" id="IPR016130">
    <property type="entry name" value="Tyr_Pase_AS"/>
</dbReference>
<dbReference type="PANTHER" id="PTHR10367">
    <property type="entry name" value="MRNA-CAPPING ENZYME"/>
    <property type="match status" value="1"/>
</dbReference>
<evidence type="ECO:0000259" key="4">
    <source>
        <dbReference type="PROSITE" id="PS50056"/>
    </source>
</evidence>
<dbReference type="PANTHER" id="PTHR10367:SF9">
    <property type="entry name" value="DUAL-SPECIFICITY PHOSPHATASE 11 (RNA_RNP COMPLEX 1-INTERACTING)"/>
    <property type="match status" value="1"/>
</dbReference>